<dbReference type="AlphaFoldDB" id="A0A8X6YNV8"/>
<accession>A0A8X6YNV8</accession>
<evidence type="ECO:0000313" key="2">
    <source>
        <dbReference type="Proteomes" id="UP000886998"/>
    </source>
</evidence>
<keyword evidence="2" id="KW-1185">Reference proteome</keyword>
<sequence length="76" mass="8705">MVLLELPTKTELDATHPNSILKATDCNQIVSIRLNTRKRFAILEKLNIDIRENINGYKVLSVMGIHRMCSSSERNH</sequence>
<proteinExistence type="predicted"/>
<dbReference type="Proteomes" id="UP000886998">
    <property type="component" value="Unassembled WGS sequence"/>
</dbReference>
<comment type="caution">
    <text evidence="1">The sequence shown here is derived from an EMBL/GenBank/DDBJ whole genome shotgun (WGS) entry which is preliminary data.</text>
</comment>
<name>A0A8X6YNV8_9ARAC</name>
<reference evidence="1" key="1">
    <citation type="submission" date="2020-08" db="EMBL/GenBank/DDBJ databases">
        <title>Multicomponent nature underlies the extraordinary mechanical properties of spider dragline silk.</title>
        <authorList>
            <person name="Kono N."/>
            <person name="Nakamura H."/>
            <person name="Mori M."/>
            <person name="Yoshida Y."/>
            <person name="Ohtoshi R."/>
            <person name="Malay A.D."/>
            <person name="Moran D.A.P."/>
            <person name="Tomita M."/>
            <person name="Numata K."/>
            <person name="Arakawa K."/>
        </authorList>
    </citation>
    <scope>NUCLEOTIDE SEQUENCE</scope>
</reference>
<dbReference type="EMBL" id="BMAV01021956">
    <property type="protein sequence ID" value="GFY76451.1"/>
    <property type="molecule type" value="Genomic_DNA"/>
</dbReference>
<organism evidence="1 2">
    <name type="scientific">Trichonephila inaurata madagascariensis</name>
    <dbReference type="NCBI Taxonomy" id="2747483"/>
    <lineage>
        <taxon>Eukaryota</taxon>
        <taxon>Metazoa</taxon>
        <taxon>Ecdysozoa</taxon>
        <taxon>Arthropoda</taxon>
        <taxon>Chelicerata</taxon>
        <taxon>Arachnida</taxon>
        <taxon>Araneae</taxon>
        <taxon>Araneomorphae</taxon>
        <taxon>Entelegynae</taxon>
        <taxon>Araneoidea</taxon>
        <taxon>Nephilidae</taxon>
        <taxon>Trichonephila</taxon>
        <taxon>Trichonephila inaurata</taxon>
    </lineage>
</organism>
<evidence type="ECO:0000313" key="1">
    <source>
        <dbReference type="EMBL" id="GFY76451.1"/>
    </source>
</evidence>
<protein>
    <submittedName>
        <fullName evidence="1">Uncharacterized protein</fullName>
    </submittedName>
</protein>
<gene>
    <name evidence="1" type="ORF">TNIN_434551</name>
</gene>